<dbReference type="PANTHER" id="PTHR10351">
    <property type="entry name" value="TRANSCRIPTION FACTOR BTF3 FAMILY MEMBER"/>
    <property type="match status" value="1"/>
</dbReference>
<comment type="similarity">
    <text evidence="2 3">Belongs to the NAC-beta family.</text>
</comment>
<dbReference type="FunFam" id="2.20.70.30:FF:000001">
    <property type="entry name" value="Transcription factor BTF3 homolog"/>
    <property type="match status" value="1"/>
</dbReference>
<name>A0AAV5GS89_9BASI</name>
<evidence type="ECO:0000256" key="2">
    <source>
        <dbReference type="ARBA" id="ARBA00005296"/>
    </source>
</evidence>
<feature type="domain" description="NAC-A/B" evidence="5">
    <location>
        <begin position="43"/>
        <end position="108"/>
    </location>
</feature>
<evidence type="ECO:0000256" key="1">
    <source>
        <dbReference type="ARBA" id="ARBA00004496"/>
    </source>
</evidence>
<dbReference type="Pfam" id="PF01849">
    <property type="entry name" value="NAC"/>
    <property type="match status" value="1"/>
</dbReference>
<dbReference type="Proteomes" id="UP001342314">
    <property type="component" value="Unassembled WGS sequence"/>
</dbReference>
<proteinExistence type="inferred from homology"/>
<evidence type="ECO:0000256" key="3">
    <source>
        <dbReference type="RuleBase" id="RU361272"/>
    </source>
</evidence>
<evidence type="ECO:0000313" key="6">
    <source>
        <dbReference type="EMBL" id="GJN93103.1"/>
    </source>
</evidence>
<dbReference type="GO" id="GO:0005854">
    <property type="term" value="C:nascent polypeptide-associated complex"/>
    <property type="evidence" value="ECO:0007669"/>
    <property type="project" value="UniProtKB-ARBA"/>
</dbReference>
<comment type="caution">
    <text evidence="6">The sequence shown here is derived from an EMBL/GenBank/DDBJ whole genome shotgun (WGS) entry which is preliminary data.</text>
</comment>
<dbReference type="InterPro" id="IPR002715">
    <property type="entry name" value="Nas_poly-pep-assoc_cplx_dom"/>
</dbReference>
<comment type="subunit">
    <text evidence="3">Part of the nascent polypeptide-associated complex (NAC).</text>
</comment>
<feature type="compositionally biased region" description="Acidic residues" evidence="4">
    <location>
        <begin position="143"/>
        <end position="153"/>
    </location>
</feature>
<evidence type="ECO:0000256" key="4">
    <source>
        <dbReference type="SAM" id="MobiDB-lite"/>
    </source>
</evidence>
<dbReference type="Gene3D" id="2.20.70.30">
    <property type="entry name" value="Nascent polypeptide-associated complex domain"/>
    <property type="match status" value="1"/>
</dbReference>
<protein>
    <recommendedName>
        <fullName evidence="3">Nascent polypeptide-associated complex subunit beta</fullName>
    </recommendedName>
</protein>
<feature type="compositionally biased region" description="Basic and acidic residues" evidence="4">
    <location>
        <begin position="159"/>
        <end position="171"/>
    </location>
</feature>
<dbReference type="PROSITE" id="PS51151">
    <property type="entry name" value="NAC_AB"/>
    <property type="match status" value="1"/>
</dbReference>
<dbReference type="SMART" id="SM01407">
    <property type="entry name" value="NAC"/>
    <property type="match status" value="1"/>
</dbReference>
<dbReference type="InterPro" id="IPR038187">
    <property type="entry name" value="NAC_A/B_dom_sf"/>
</dbReference>
<gene>
    <name evidence="6" type="ORF">Rhopal_006148-T1</name>
</gene>
<evidence type="ECO:0000313" key="7">
    <source>
        <dbReference type="Proteomes" id="UP001342314"/>
    </source>
</evidence>
<feature type="compositionally biased region" description="Low complexity" evidence="4">
    <location>
        <begin position="131"/>
        <end position="142"/>
    </location>
</feature>
<reference evidence="6 7" key="1">
    <citation type="submission" date="2021-12" db="EMBL/GenBank/DDBJ databases">
        <title>High titer production of polyol ester of fatty acids by Rhodotorula paludigena BS15 towards product separation-free biomass refinery.</title>
        <authorList>
            <person name="Mano J."/>
            <person name="Ono H."/>
            <person name="Tanaka T."/>
            <person name="Naito K."/>
            <person name="Sushida H."/>
            <person name="Ike M."/>
            <person name="Tokuyasu K."/>
            <person name="Kitaoka M."/>
        </authorList>
    </citation>
    <scope>NUCLEOTIDE SEQUENCE [LARGE SCALE GENOMIC DNA]</scope>
    <source>
        <strain evidence="6 7">BS15</strain>
    </source>
</reference>
<keyword evidence="3" id="KW-0804">Transcription</keyword>
<feature type="region of interest" description="Disordered" evidence="4">
    <location>
        <begin position="23"/>
        <end position="45"/>
    </location>
</feature>
<dbReference type="AlphaFoldDB" id="A0AAV5GS89"/>
<sequence length="171" mass="18082">MADSAFDPAKLAQLQKKAAALKIGGGGAKAPIRRKVQPRAAAPQDDSKLRNALKKLNVQSVGTVEEVNMFTETGGALHFTRPTVHAAAGNNTYAIYGHGVNKDLAEMMPNVLSQLGPDALATLRQIAEQYQRQQAQAGGAADEAGEPDDEVPELVEAAEPAKEEGKLEDLN</sequence>
<feature type="region of interest" description="Disordered" evidence="4">
    <location>
        <begin position="131"/>
        <end position="171"/>
    </location>
</feature>
<accession>A0AAV5GS89</accession>
<dbReference type="InterPro" id="IPR039370">
    <property type="entry name" value="BTF3"/>
</dbReference>
<dbReference type="EMBL" id="BQKY01000013">
    <property type="protein sequence ID" value="GJN93103.1"/>
    <property type="molecule type" value="Genomic_DNA"/>
</dbReference>
<keyword evidence="7" id="KW-1185">Reference proteome</keyword>
<keyword evidence="3" id="KW-0805">Transcription regulation</keyword>
<dbReference type="CDD" id="cd22055">
    <property type="entry name" value="NAC_BTF3"/>
    <property type="match status" value="1"/>
</dbReference>
<evidence type="ECO:0000259" key="5">
    <source>
        <dbReference type="PROSITE" id="PS51151"/>
    </source>
</evidence>
<comment type="subcellular location">
    <subcellularLocation>
        <location evidence="1">Cytoplasm</location>
    </subcellularLocation>
</comment>
<organism evidence="6 7">
    <name type="scientific">Rhodotorula paludigena</name>
    <dbReference type="NCBI Taxonomy" id="86838"/>
    <lineage>
        <taxon>Eukaryota</taxon>
        <taxon>Fungi</taxon>
        <taxon>Dikarya</taxon>
        <taxon>Basidiomycota</taxon>
        <taxon>Pucciniomycotina</taxon>
        <taxon>Microbotryomycetes</taxon>
        <taxon>Sporidiobolales</taxon>
        <taxon>Sporidiobolaceae</taxon>
        <taxon>Rhodotorula</taxon>
    </lineage>
</organism>